<evidence type="ECO:0000256" key="1">
    <source>
        <dbReference type="ARBA" id="ARBA00004611"/>
    </source>
</evidence>
<accession>A0A1S3GRD5</accession>
<evidence type="ECO:0000256" key="6">
    <source>
        <dbReference type="ARBA" id="ARBA00023069"/>
    </source>
</evidence>
<protein>
    <recommendedName>
        <fullName evidence="9">RIB43A-like with coiled-coils protein 1</fullName>
    </recommendedName>
</protein>
<feature type="coiled-coil region" evidence="11">
    <location>
        <begin position="169"/>
        <end position="215"/>
    </location>
</feature>
<comment type="subunit">
    <text evidence="10">Microtubule inner protein component of sperm flagellar doublet microtubules.</text>
</comment>
<organism evidence="12 13">
    <name type="scientific">Dipodomys ordii</name>
    <name type="common">Ord's kangaroo rat</name>
    <dbReference type="NCBI Taxonomy" id="10020"/>
    <lineage>
        <taxon>Eukaryota</taxon>
        <taxon>Metazoa</taxon>
        <taxon>Chordata</taxon>
        <taxon>Craniata</taxon>
        <taxon>Vertebrata</taxon>
        <taxon>Euteleostomi</taxon>
        <taxon>Mammalia</taxon>
        <taxon>Eutheria</taxon>
        <taxon>Euarchontoglires</taxon>
        <taxon>Glires</taxon>
        <taxon>Rodentia</taxon>
        <taxon>Castorimorpha</taxon>
        <taxon>Heteromyidae</taxon>
        <taxon>Dipodomyinae</taxon>
        <taxon>Dipodomys</taxon>
    </lineage>
</organism>
<dbReference type="InterPro" id="IPR008805">
    <property type="entry name" value="RIB43A"/>
</dbReference>
<comment type="similarity">
    <text evidence="2">Belongs to the RIB43A family.</text>
</comment>
<evidence type="ECO:0000313" key="13">
    <source>
        <dbReference type="RefSeq" id="XP_012891376.1"/>
    </source>
</evidence>
<dbReference type="OrthoDB" id="429119at2759"/>
<keyword evidence="7" id="KW-0206">Cytoskeleton</keyword>
<dbReference type="Proteomes" id="UP000081671">
    <property type="component" value="Unplaced"/>
</dbReference>
<dbReference type="PANTHER" id="PTHR14517">
    <property type="entry name" value="RIB43A-RELATED"/>
    <property type="match status" value="1"/>
</dbReference>
<proteinExistence type="inferred from homology"/>
<dbReference type="CTD" id="158787"/>
<dbReference type="InParanoid" id="A0A1S3GRD5"/>
<evidence type="ECO:0000256" key="5">
    <source>
        <dbReference type="ARBA" id="ARBA00023054"/>
    </source>
</evidence>
<dbReference type="RefSeq" id="XP_012891376.1">
    <property type="nucleotide sequence ID" value="XM_013035922.1"/>
</dbReference>
<dbReference type="GeneID" id="106000639"/>
<evidence type="ECO:0000256" key="2">
    <source>
        <dbReference type="ARBA" id="ARBA00006875"/>
    </source>
</evidence>
<keyword evidence="8" id="KW-0966">Cell projection</keyword>
<keyword evidence="5 11" id="KW-0175">Coiled coil</keyword>
<keyword evidence="12" id="KW-1185">Reference proteome</keyword>
<dbReference type="Pfam" id="PF05914">
    <property type="entry name" value="RIB43A"/>
    <property type="match status" value="1"/>
</dbReference>
<name>A0A1S3GRD5_DIPOR</name>
<dbReference type="AlphaFoldDB" id="A0A1S3GRD5"/>
<reference evidence="13" key="1">
    <citation type="submission" date="2025-08" db="UniProtKB">
        <authorList>
            <consortium name="RefSeq"/>
        </authorList>
    </citation>
    <scope>IDENTIFICATION</scope>
    <source>
        <tissue evidence="13">Kidney</tissue>
    </source>
</reference>
<evidence type="ECO:0000256" key="3">
    <source>
        <dbReference type="ARBA" id="ARBA00022490"/>
    </source>
</evidence>
<comment type="subcellular location">
    <subcellularLocation>
        <location evidence="1">Cytoplasm</location>
        <location evidence="1">Cytoskeleton</location>
        <location evidence="1">Flagellum axoneme</location>
    </subcellularLocation>
</comment>
<gene>
    <name evidence="13" type="primary">Ribc1</name>
</gene>
<dbReference type="PANTHER" id="PTHR14517:SF11">
    <property type="entry name" value="RIB43A-LIKE WITH COILED-COILS PROTEIN 1"/>
    <property type="match status" value="1"/>
</dbReference>
<evidence type="ECO:0000256" key="9">
    <source>
        <dbReference type="ARBA" id="ARBA00041087"/>
    </source>
</evidence>
<keyword evidence="3" id="KW-0963">Cytoplasm</keyword>
<evidence type="ECO:0000256" key="10">
    <source>
        <dbReference type="ARBA" id="ARBA00046435"/>
    </source>
</evidence>
<keyword evidence="4" id="KW-0282">Flagellum</keyword>
<dbReference type="KEGG" id="dord:106000639"/>
<sequence>MYKVDLSVDPKEVAAIVARRNRERERQSRIFNVRNRTIGVDVAALNQQVEERRLREAREQSKEVAYDMLSDQLRLAMDKQAAHMAKLEESYRVALMTATANANKAQATKIADRQHREQWYQQETNRMEIQNQVTSDMLTENPQVAQHPTNPNRVLPYCWKGMTPEQRAAIRKTQRIQSYEKEVQREAEKQLTNEWDNQRIHLAQAAQELEEQERELCAEFRRGLGSFNQQLASEQSTHQNHLNSMIYASQPTAQYYMQFNSSSR</sequence>
<evidence type="ECO:0000256" key="4">
    <source>
        <dbReference type="ARBA" id="ARBA00022846"/>
    </source>
</evidence>
<dbReference type="FunCoup" id="A0A1S3GRD5">
    <property type="interactions" value="16"/>
</dbReference>
<evidence type="ECO:0000256" key="11">
    <source>
        <dbReference type="SAM" id="Coils"/>
    </source>
</evidence>
<evidence type="ECO:0000313" key="12">
    <source>
        <dbReference type="Proteomes" id="UP000081671"/>
    </source>
</evidence>
<evidence type="ECO:0000256" key="8">
    <source>
        <dbReference type="ARBA" id="ARBA00023273"/>
    </source>
</evidence>
<evidence type="ECO:0000256" key="7">
    <source>
        <dbReference type="ARBA" id="ARBA00023212"/>
    </source>
</evidence>
<keyword evidence="6" id="KW-0969">Cilium</keyword>